<keyword evidence="1 4" id="KW-0808">Transferase</keyword>
<dbReference type="Proteomes" id="UP000070168">
    <property type="component" value="Unassembled WGS sequence"/>
</dbReference>
<comment type="caution">
    <text evidence="4">The sequence shown here is derived from an EMBL/GenBank/DDBJ whole genome shotgun (WGS) entry which is preliminary data.</text>
</comment>
<protein>
    <submittedName>
        <fullName evidence="4">Transferase</fullName>
    </submittedName>
</protein>
<dbReference type="InterPro" id="IPR023213">
    <property type="entry name" value="CAT-like_dom_sf"/>
</dbReference>
<evidence type="ECO:0000256" key="2">
    <source>
        <dbReference type="ARBA" id="ARBA00023315"/>
    </source>
</evidence>
<dbReference type="PANTHER" id="PTHR31642">
    <property type="entry name" value="TRICHOTHECENE 3-O-ACETYLTRANSFERASE"/>
    <property type="match status" value="1"/>
</dbReference>
<dbReference type="OrthoDB" id="1862401at2759"/>
<dbReference type="RefSeq" id="XP_040647549.1">
    <property type="nucleotide sequence ID" value="XM_040790596.1"/>
</dbReference>
<dbReference type="PANTHER" id="PTHR31642:SF310">
    <property type="entry name" value="FATTY ALCOHOL:CAFFEOYL-COA ACYLTRANSFERASE"/>
    <property type="match status" value="1"/>
</dbReference>
<name>A0A135LJ73_PENPA</name>
<dbReference type="InterPro" id="IPR054710">
    <property type="entry name" value="Tri101-like_N"/>
</dbReference>
<dbReference type="AlphaFoldDB" id="A0A135LJ73"/>
<dbReference type="GeneID" id="63705896"/>
<dbReference type="EMBL" id="LHQR01000065">
    <property type="protein sequence ID" value="KXG49013.1"/>
    <property type="molecule type" value="Genomic_DNA"/>
</dbReference>
<reference evidence="4 5" key="1">
    <citation type="journal article" date="2016" name="BMC Genomics">
        <title>Genome sequencing and secondary metabolism of the postharvest pathogen Penicillium griseofulvum.</title>
        <authorList>
            <person name="Banani H."/>
            <person name="Marcet-Houben M."/>
            <person name="Ballester A.R."/>
            <person name="Abbruscato P."/>
            <person name="Gonzalez-Candelas L."/>
            <person name="Gabaldon T."/>
            <person name="Spadaro D."/>
        </authorList>
    </citation>
    <scope>NUCLEOTIDE SEQUENCE [LARGE SCALE GENOMIC DNA]</scope>
    <source>
        <strain evidence="4 5">PG3</strain>
    </source>
</reference>
<organism evidence="4 5">
    <name type="scientific">Penicillium patulum</name>
    <name type="common">Penicillium griseofulvum</name>
    <dbReference type="NCBI Taxonomy" id="5078"/>
    <lineage>
        <taxon>Eukaryota</taxon>
        <taxon>Fungi</taxon>
        <taxon>Dikarya</taxon>
        <taxon>Ascomycota</taxon>
        <taxon>Pezizomycotina</taxon>
        <taxon>Eurotiomycetes</taxon>
        <taxon>Eurotiomycetidae</taxon>
        <taxon>Eurotiales</taxon>
        <taxon>Aspergillaceae</taxon>
        <taxon>Penicillium</taxon>
    </lineage>
</organism>
<accession>A0A135LJ73</accession>
<dbReference type="Gene3D" id="3.30.559.10">
    <property type="entry name" value="Chloramphenicol acetyltransferase-like domain"/>
    <property type="match status" value="2"/>
</dbReference>
<keyword evidence="5" id="KW-1185">Reference proteome</keyword>
<dbReference type="InterPro" id="IPR050317">
    <property type="entry name" value="Plant_Fungal_Acyltransferase"/>
</dbReference>
<gene>
    <name evidence="4" type="ORF">PGRI_028830</name>
</gene>
<evidence type="ECO:0000313" key="5">
    <source>
        <dbReference type="Proteomes" id="UP000070168"/>
    </source>
</evidence>
<dbReference type="GO" id="GO:0016747">
    <property type="term" value="F:acyltransferase activity, transferring groups other than amino-acyl groups"/>
    <property type="evidence" value="ECO:0007669"/>
    <property type="project" value="TreeGrafter"/>
</dbReference>
<dbReference type="STRING" id="5078.A0A135LJ73"/>
<feature type="domain" description="Trichothecene 3-O-acetyltransferase-like N-terminal" evidence="3">
    <location>
        <begin position="35"/>
        <end position="183"/>
    </location>
</feature>
<evidence type="ECO:0000256" key="1">
    <source>
        <dbReference type="ARBA" id="ARBA00022679"/>
    </source>
</evidence>
<proteinExistence type="predicted"/>
<keyword evidence="2" id="KW-0012">Acyltransferase</keyword>
<evidence type="ECO:0000259" key="3">
    <source>
        <dbReference type="Pfam" id="PF22664"/>
    </source>
</evidence>
<dbReference type="Pfam" id="PF22664">
    <property type="entry name" value="TRI-like_N"/>
    <property type="match status" value="1"/>
</dbReference>
<sequence>MSIAIENHLTKGETIETDSELPRDIVSQFPILNAYTQLLFGFKLPADVDRDAIVASLQDGFDKLRAEIPWLGWQVARESGPNGILKAMPWPADVPKERIRVKNCDDLVAPISKLVSAGVPIHMLDGSVLTPWPALPQPRGLDSPDPVVAMQANFVQGGLILNLSTHHTIIDGTGIYQFVNLLALVMSGKKIPAADLEQANRDRSRVIPLIPRTEPVKSYIHLRRPPGYTWAPPSSPPMWCYFKIPVNALARLIKSVKDDPLSNKPGSMMVSDNDIFSAFAWQRLCAVRVANGQPPERSSKLGRAIDGRMALGVPLTYMGHMVCHALVRLPLGQVAKLPLPQLAQVLRRELNQANTPWSIRSYATFMAREPDTSSLLYGGTHDARADLMVTAVGQATPLPASWGPLLGRSCFFRRPTAAPIPGCFIINETEGAFIPLTLCMPEEDIIGLKKDPVWKQYIRYVG</sequence>
<dbReference type="OMA" id="THHTIID"/>
<evidence type="ECO:0000313" key="4">
    <source>
        <dbReference type="EMBL" id="KXG49013.1"/>
    </source>
</evidence>